<dbReference type="NCBIfam" id="TIGR00004">
    <property type="entry name" value="Rid family detoxifying hydrolase"/>
    <property type="match status" value="1"/>
</dbReference>
<dbReference type="FunFam" id="3.30.1330.40:FF:000001">
    <property type="entry name" value="L-PSP family endoribonuclease"/>
    <property type="match status" value="1"/>
</dbReference>
<protein>
    <submittedName>
        <fullName evidence="2">Endoribonuclease L-PSP</fullName>
    </submittedName>
</protein>
<dbReference type="RefSeq" id="WP_013047531.1">
    <property type="nucleotide sequence ID" value="NC_014011.1"/>
</dbReference>
<dbReference type="AlphaFoldDB" id="D5ECI3"/>
<comment type="similarity">
    <text evidence="1">Belongs to the RutC family.</text>
</comment>
<dbReference type="PANTHER" id="PTHR11803">
    <property type="entry name" value="2-IMINOBUTANOATE/2-IMINOPROPANOATE DEAMINASE RIDA"/>
    <property type="match status" value="1"/>
</dbReference>
<dbReference type="Pfam" id="PF01042">
    <property type="entry name" value="Ribonuc_L-PSP"/>
    <property type="match status" value="1"/>
</dbReference>
<dbReference type="eggNOG" id="COG0251">
    <property type="taxonomic scope" value="Bacteria"/>
</dbReference>
<dbReference type="InterPro" id="IPR006175">
    <property type="entry name" value="YjgF/YER057c/UK114"/>
</dbReference>
<gene>
    <name evidence="2" type="ordered locus">Amico_0117</name>
</gene>
<dbReference type="GO" id="GO:0019239">
    <property type="term" value="F:deaminase activity"/>
    <property type="evidence" value="ECO:0007669"/>
    <property type="project" value="TreeGrafter"/>
</dbReference>
<dbReference type="CDD" id="cd00448">
    <property type="entry name" value="YjgF_YER057c_UK114_family"/>
    <property type="match status" value="1"/>
</dbReference>
<dbReference type="PANTHER" id="PTHR11803:SF39">
    <property type="entry name" value="2-IMINOBUTANOATE_2-IMINOPROPANOATE DEAMINASE"/>
    <property type="match status" value="1"/>
</dbReference>
<dbReference type="KEGG" id="aco:Amico_0117"/>
<keyword evidence="3" id="KW-1185">Reference proteome</keyword>
<dbReference type="SUPFAM" id="SSF55298">
    <property type="entry name" value="YjgF-like"/>
    <property type="match status" value="1"/>
</dbReference>
<dbReference type="InterPro" id="IPR019897">
    <property type="entry name" value="RidA_CS"/>
</dbReference>
<name>D5ECI3_AMICL</name>
<accession>D5ECI3</accession>
<evidence type="ECO:0000313" key="3">
    <source>
        <dbReference type="Proteomes" id="UP000002366"/>
    </source>
</evidence>
<organism evidence="2 3">
    <name type="scientific">Aminobacterium colombiense (strain DSM 12261 / ALA-1)</name>
    <dbReference type="NCBI Taxonomy" id="572547"/>
    <lineage>
        <taxon>Bacteria</taxon>
        <taxon>Thermotogati</taxon>
        <taxon>Synergistota</taxon>
        <taxon>Synergistia</taxon>
        <taxon>Synergistales</taxon>
        <taxon>Aminobacteriaceae</taxon>
        <taxon>Aminobacterium</taxon>
    </lineage>
</organism>
<dbReference type="GO" id="GO:0005829">
    <property type="term" value="C:cytosol"/>
    <property type="evidence" value="ECO:0007669"/>
    <property type="project" value="TreeGrafter"/>
</dbReference>
<evidence type="ECO:0000313" key="2">
    <source>
        <dbReference type="EMBL" id="ADE56265.1"/>
    </source>
</evidence>
<dbReference type="Proteomes" id="UP000002366">
    <property type="component" value="Chromosome"/>
</dbReference>
<dbReference type="InterPro" id="IPR035959">
    <property type="entry name" value="RutC-like_sf"/>
</dbReference>
<proteinExistence type="inferred from homology"/>
<dbReference type="PROSITE" id="PS01094">
    <property type="entry name" value="UPF0076"/>
    <property type="match status" value="1"/>
</dbReference>
<evidence type="ECO:0000256" key="1">
    <source>
        <dbReference type="ARBA" id="ARBA00010552"/>
    </source>
</evidence>
<sequence>MKKIIASPDAPKAVGPYSQAVMVGGFLFASGQLPVDPATGKMVEGDIQTQFHQLMKNVTAVLKEAGLTFDDVVKTTIFLTDMGNFAAVNAVYAEYFKGDKPARSCVQVAALPLGGEVEMELIACQK</sequence>
<dbReference type="HOGENOM" id="CLU_100715_7_3_0"/>
<dbReference type="OrthoDB" id="9803101at2"/>
<dbReference type="InterPro" id="IPR006056">
    <property type="entry name" value="RidA"/>
</dbReference>
<dbReference type="Gene3D" id="3.30.1330.40">
    <property type="entry name" value="RutC-like"/>
    <property type="match status" value="1"/>
</dbReference>
<dbReference type="STRING" id="572547.Amico_0117"/>
<dbReference type="EMBL" id="CP001997">
    <property type="protein sequence ID" value="ADE56265.1"/>
    <property type="molecule type" value="Genomic_DNA"/>
</dbReference>
<reference evidence="2 3" key="1">
    <citation type="journal article" date="2010" name="Stand. Genomic Sci.">
        <title>Complete genome sequence of Aminobacterium colombiense type strain (ALA-1).</title>
        <authorList>
            <person name="Chertkov O."/>
            <person name="Sikorski J."/>
            <person name="Brambilla E."/>
            <person name="Lapidus A."/>
            <person name="Copeland A."/>
            <person name="Glavina Del Rio T."/>
            <person name="Nolan M."/>
            <person name="Lucas S."/>
            <person name="Tice H."/>
            <person name="Cheng J.F."/>
            <person name="Han C."/>
            <person name="Detter J.C."/>
            <person name="Bruce D."/>
            <person name="Tapia R."/>
            <person name="Goodwin L."/>
            <person name="Pitluck S."/>
            <person name="Liolios K."/>
            <person name="Ivanova N."/>
            <person name="Mavromatis K."/>
            <person name="Ovchinnikova G."/>
            <person name="Pati A."/>
            <person name="Chen A."/>
            <person name="Palaniappan K."/>
            <person name="Land M."/>
            <person name="Hauser L."/>
            <person name="Chang Y.J."/>
            <person name="Jeffries C.D."/>
            <person name="Spring S."/>
            <person name="Rohde M."/>
            <person name="Goker M."/>
            <person name="Bristow J."/>
            <person name="Eisen J.A."/>
            <person name="Markowitz V."/>
            <person name="Hugenholtz P."/>
            <person name="Kyrpides N.C."/>
            <person name="Klenk H.P."/>
        </authorList>
    </citation>
    <scope>NUCLEOTIDE SEQUENCE [LARGE SCALE GENOMIC DNA]</scope>
    <source>
        <strain evidence="3">DSM 12261 / ALA-1</strain>
    </source>
</reference>